<dbReference type="InterPro" id="IPR004843">
    <property type="entry name" value="Calcineurin-like_PHP"/>
</dbReference>
<gene>
    <name evidence="2" type="ordered locus">CA_C0640</name>
</gene>
<dbReference type="InterPro" id="IPR029052">
    <property type="entry name" value="Metallo-depent_PP-like"/>
</dbReference>
<dbReference type="PATRIC" id="fig|272562.8.peg.843"/>
<dbReference type="eggNOG" id="COG1768">
    <property type="taxonomic scope" value="Bacteria"/>
</dbReference>
<proteinExistence type="predicted"/>
<name>Q97LC2_CLOAB</name>
<keyword evidence="3" id="KW-1185">Reference proteome</keyword>
<dbReference type="STRING" id="272562.CA_C0640"/>
<dbReference type="GO" id="GO:0016787">
    <property type="term" value="F:hydrolase activity"/>
    <property type="evidence" value="ECO:0007669"/>
    <property type="project" value="InterPro"/>
</dbReference>
<dbReference type="InterPro" id="IPR051158">
    <property type="entry name" value="Metallophosphoesterase_sf"/>
</dbReference>
<dbReference type="PANTHER" id="PTHR31302">
    <property type="entry name" value="TRANSMEMBRANE PROTEIN WITH METALLOPHOSPHOESTERASE DOMAIN-RELATED"/>
    <property type="match status" value="1"/>
</dbReference>
<dbReference type="PANTHER" id="PTHR31302:SF22">
    <property type="entry name" value="PHOSPHOESTERASE"/>
    <property type="match status" value="1"/>
</dbReference>
<organism evidence="2 3">
    <name type="scientific">Clostridium acetobutylicum (strain ATCC 824 / DSM 792 / JCM 1419 / IAM 19013 / LMG 5710 / NBRC 13948 / NRRL B-527 / VKM B-1787 / 2291 / W)</name>
    <dbReference type="NCBI Taxonomy" id="272562"/>
    <lineage>
        <taxon>Bacteria</taxon>
        <taxon>Bacillati</taxon>
        <taxon>Bacillota</taxon>
        <taxon>Clostridia</taxon>
        <taxon>Eubacteriales</taxon>
        <taxon>Clostridiaceae</taxon>
        <taxon>Clostridium</taxon>
    </lineage>
</organism>
<dbReference type="EMBL" id="AE001437">
    <property type="protein sequence ID" value="AAK78617.1"/>
    <property type="molecule type" value="Genomic_DNA"/>
</dbReference>
<evidence type="ECO:0000313" key="2">
    <source>
        <dbReference type="EMBL" id="AAK78617.1"/>
    </source>
</evidence>
<dbReference type="RefSeq" id="WP_010963959.1">
    <property type="nucleotide sequence ID" value="NC_003030.1"/>
</dbReference>
<dbReference type="PIR" id="F96978">
    <property type="entry name" value="F96978"/>
</dbReference>
<dbReference type="Proteomes" id="UP000000814">
    <property type="component" value="Chromosome"/>
</dbReference>
<reference evidence="2 3" key="1">
    <citation type="journal article" date="2001" name="J. Bacteriol.">
        <title>Genome sequence and comparative analysis of the solvent-producing bacterium Clostridium acetobutylicum.</title>
        <authorList>
            <person name="Nolling J."/>
            <person name="Breton G."/>
            <person name="Omelchenko M.V."/>
            <person name="Makarova K.S."/>
            <person name="Zeng Q."/>
            <person name="Gibson R."/>
            <person name="Lee H.M."/>
            <person name="Dubois J."/>
            <person name="Qiu D."/>
            <person name="Hitti J."/>
            <person name="Wolf Y.I."/>
            <person name="Tatusov R.L."/>
            <person name="Sabathe F."/>
            <person name="Doucette-Stamm L."/>
            <person name="Soucaille P."/>
            <person name="Daly M.J."/>
            <person name="Bennett G.N."/>
            <person name="Koonin E.V."/>
            <person name="Smith D.R."/>
        </authorList>
    </citation>
    <scope>NUCLEOTIDE SEQUENCE [LARGE SCALE GENOMIC DNA]</scope>
    <source>
        <strain evidence="3">ATCC 824 / DSM 792 / JCM 1419 / LMG 5710 / VKM B-1787</strain>
    </source>
</reference>
<dbReference type="Gene3D" id="3.60.21.10">
    <property type="match status" value="1"/>
</dbReference>
<dbReference type="OrthoDB" id="8610138at2"/>
<dbReference type="SUPFAM" id="SSF56300">
    <property type="entry name" value="Metallo-dependent phosphatases"/>
    <property type="match status" value="1"/>
</dbReference>
<evidence type="ECO:0000313" key="3">
    <source>
        <dbReference type="Proteomes" id="UP000000814"/>
    </source>
</evidence>
<evidence type="ECO:0000259" key="1">
    <source>
        <dbReference type="Pfam" id="PF00149"/>
    </source>
</evidence>
<protein>
    <submittedName>
        <fullName evidence="2">Predicted phoshohydrolase</fullName>
    </submittedName>
</protein>
<dbReference type="GeneID" id="44997151"/>
<dbReference type="Pfam" id="PF00149">
    <property type="entry name" value="Metallophos"/>
    <property type="match status" value="1"/>
</dbReference>
<accession>Q97LC2</accession>
<dbReference type="AlphaFoldDB" id="Q97LC2"/>
<dbReference type="InterPro" id="IPR014578">
    <property type="entry name" value="Pesterase_CT488"/>
</dbReference>
<dbReference type="PIRSF" id="PIRSF033094">
    <property type="entry name" value="Pesterase_CT488"/>
    <property type="match status" value="1"/>
</dbReference>
<dbReference type="HOGENOM" id="CLU_1183887_0_0_9"/>
<dbReference type="KEGG" id="cac:CA_C0640"/>
<sequence>MGLYAISDLHLAFNLDKPMNIFGEEWSKHDEKIKKNWISKISEEDTVLIAGDISWSMDIENGEEDLNWIDCLPGKKIICKGNHDYWWKSITKLNNMYKSISFLQNNFFEYKDYAICGTRGWIDKSFDSFDEHDKKVYKREIIRLRLSLDAAVKKGYSKFIVMFHYPPFKDENSGSEFTEVLEEYKVEKAIYGHLHGPALKNISGSIVKNGVEYMLTSCDYIEFNPIKIDLK</sequence>
<feature type="domain" description="Calcineurin-like phosphoesterase" evidence="1">
    <location>
        <begin position="4"/>
        <end position="197"/>
    </location>
</feature>